<proteinExistence type="predicted"/>
<name>A0A224Y5L2_9HEMI</name>
<protein>
    <submittedName>
        <fullName evidence="1">Putative secreted protein</fullName>
    </submittedName>
</protein>
<organism evidence="1">
    <name type="scientific">Panstrongylus lignarius</name>
    <dbReference type="NCBI Taxonomy" id="156445"/>
    <lineage>
        <taxon>Eukaryota</taxon>
        <taxon>Metazoa</taxon>
        <taxon>Ecdysozoa</taxon>
        <taxon>Arthropoda</taxon>
        <taxon>Hexapoda</taxon>
        <taxon>Insecta</taxon>
        <taxon>Pterygota</taxon>
        <taxon>Neoptera</taxon>
        <taxon>Paraneoptera</taxon>
        <taxon>Hemiptera</taxon>
        <taxon>Heteroptera</taxon>
        <taxon>Panheteroptera</taxon>
        <taxon>Cimicomorpha</taxon>
        <taxon>Reduviidae</taxon>
        <taxon>Triatominae</taxon>
        <taxon>Panstrongylus</taxon>
    </lineage>
</organism>
<dbReference type="EMBL" id="GFTR01000585">
    <property type="protein sequence ID" value="JAW15841.1"/>
    <property type="molecule type" value="Transcribed_RNA"/>
</dbReference>
<reference evidence="1" key="1">
    <citation type="journal article" date="2018" name="PLoS Negl. Trop. Dis.">
        <title>An insight into the salivary gland and fat body transcriptome of Panstrongylus lignarius (Hemiptera: Heteroptera), the main vector of Chagas disease in Peru.</title>
        <authorList>
            <person name="Nevoa J.C."/>
            <person name="Mendes M.T."/>
            <person name="da Silva M.V."/>
            <person name="Soares S.C."/>
            <person name="Oliveira C.J.F."/>
            <person name="Ribeiro J.M.C."/>
        </authorList>
    </citation>
    <scope>NUCLEOTIDE SEQUENCE</scope>
</reference>
<evidence type="ECO:0000313" key="1">
    <source>
        <dbReference type="EMBL" id="JAW15841.1"/>
    </source>
</evidence>
<accession>A0A224Y5L2</accession>
<sequence length="75" mass="7555">MVVSSLVAAIQPSSADPPSHIPAKAAIDLAARKYINRSPSKAIAGIHRNSSLVLVNSGSGGNSVSTPGLYSGNRA</sequence>
<dbReference type="AlphaFoldDB" id="A0A224Y5L2"/>